<evidence type="ECO:0000256" key="1">
    <source>
        <dbReference type="SAM" id="Phobius"/>
    </source>
</evidence>
<keyword evidence="1" id="KW-0812">Transmembrane</keyword>
<feature type="transmembrane region" description="Helical" evidence="1">
    <location>
        <begin position="95"/>
        <end position="112"/>
    </location>
</feature>
<name>A0A0G1DHC9_9BACT</name>
<proteinExistence type="predicted"/>
<dbReference type="EMBL" id="LCFQ01000013">
    <property type="protein sequence ID" value="KKS97002.1"/>
    <property type="molecule type" value="Genomic_DNA"/>
</dbReference>
<dbReference type="AlphaFoldDB" id="A0A0G1DHC9"/>
<evidence type="ECO:0000313" key="2">
    <source>
        <dbReference type="EMBL" id="KKS97002.1"/>
    </source>
</evidence>
<feature type="transmembrane region" description="Helical" evidence="1">
    <location>
        <begin position="71"/>
        <end position="88"/>
    </location>
</feature>
<organism evidence="2 3">
    <name type="scientific">Candidatus Woesebacteria bacterium GW2011_GWB1_43_14</name>
    <dbReference type="NCBI Taxonomy" id="1618578"/>
    <lineage>
        <taxon>Bacteria</taxon>
        <taxon>Candidatus Woeseibacteriota</taxon>
    </lineage>
</organism>
<reference evidence="2 3" key="1">
    <citation type="journal article" date="2015" name="Nature">
        <title>rRNA introns, odd ribosomes, and small enigmatic genomes across a large radiation of phyla.</title>
        <authorList>
            <person name="Brown C.T."/>
            <person name="Hug L.A."/>
            <person name="Thomas B.C."/>
            <person name="Sharon I."/>
            <person name="Castelle C.J."/>
            <person name="Singh A."/>
            <person name="Wilkins M.J."/>
            <person name="Williams K.H."/>
            <person name="Banfield J.F."/>
        </authorList>
    </citation>
    <scope>NUCLEOTIDE SEQUENCE [LARGE SCALE GENOMIC DNA]</scope>
</reference>
<dbReference type="STRING" id="1618578.UV74_C0013G0124"/>
<keyword evidence="1" id="KW-0472">Membrane</keyword>
<comment type="caution">
    <text evidence="2">The sequence shown here is derived from an EMBL/GenBank/DDBJ whole genome shotgun (WGS) entry which is preliminary data.</text>
</comment>
<gene>
    <name evidence="2" type="ORF">UV74_C0013G0124</name>
</gene>
<dbReference type="Proteomes" id="UP000034090">
    <property type="component" value="Unassembled WGS sequence"/>
</dbReference>
<accession>A0A0G1DHC9</accession>
<sequence length="204" mass="23307">MSTVIPLILLVIIGALVFLFLYWKKLRDDYSRDTVFTTGLFVVIGSIAGGVGGNLLSKVLMENRVFVPQGTWFWGSVLVSFVFFLFGVRKKKLRFFETFEAYGMGIIVWFAIFASILYWPLSLVLIMFFILYLILNKYYKRFNWYQSGRVGFSGLTTLGLVFLLRSLVAVFFPTMLSFVGRVDSIVSASVAFLLFFALYNLSQT</sequence>
<feature type="transmembrane region" description="Helical" evidence="1">
    <location>
        <begin position="150"/>
        <end position="172"/>
    </location>
</feature>
<feature type="transmembrane region" description="Helical" evidence="1">
    <location>
        <begin position="118"/>
        <end position="138"/>
    </location>
</feature>
<protein>
    <submittedName>
        <fullName evidence="2">Uncharacterized protein</fullName>
    </submittedName>
</protein>
<feature type="transmembrane region" description="Helical" evidence="1">
    <location>
        <begin position="184"/>
        <end position="201"/>
    </location>
</feature>
<evidence type="ECO:0000313" key="3">
    <source>
        <dbReference type="Proteomes" id="UP000034090"/>
    </source>
</evidence>
<feature type="transmembrane region" description="Helical" evidence="1">
    <location>
        <begin position="35"/>
        <end position="56"/>
    </location>
</feature>
<feature type="transmembrane region" description="Helical" evidence="1">
    <location>
        <begin position="6"/>
        <end position="23"/>
    </location>
</feature>
<keyword evidence="1" id="KW-1133">Transmembrane helix</keyword>